<gene>
    <name evidence="1" type="ordered locus">Halhy_5083</name>
</gene>
<evidence type="ECO:0000313" key="1">
    <source>
        <dbReference type="EMBL" id="AEE52909.1"/>
    </source>
</evidence>
<reference evidence="1 2" key="1">
    <citation type="journal article" date="2011" name="Stand. Genomic Sci.">
        <title>Complete genome sequence of Haliscomenobacter hydrossis type strain (O).</title>
        <authorList>
            <consortium name="US DOE Joint Genome Institute (JGI-PGF)"/>
            <person name="Daligault H."/>
            <person name="Lapidus A."/>
            <person name="Zeytun A."/>
            <person name="Nolan M."/>
            <person name="Lucas S."/>
            <person name="Del Rio T.G."/>
            <person name="Tice H."/>
            <person name="Cheng J.F."/>
            <person name="Tapia R."/>
            <person name="Han C."/>
            <person name="Goodwin L."/>
            <person name="Pitluck S."/>
            <person name="Liolios K."/>
            <person name="Pagani I."/>
            <person name="Ivanova N."/>
            <person name="Huntemann M."/>
            <person name="Mavromatis K."/>
            <person name="Mikhailova N."/>
            <person name="Pati A."/>
            <person name="Chen A."/>
            <person name="Palaniappan K."/>
            <person name="Land M."/>
            <person name="Hauser L."/>
            <person name="Brambilla E.M."/>
            <person name="Rohde M."/>
            <person name="Verbarg S."/>
            <person name="Goker M."/>
            <person name="Bristow J."/>
            <person name="Eisen J.A."/>
            <person name="Markowitz V."/>
            <person name="Hugenholtz P."/>
            <person name="Kyrpides N.C."/>
            <person name="Klenk H.P."/>
            <person name="Woyke T."/>
        </authorList>
    </citation>
    <scope>NUCLEOTIDE SEQUENCE [LARGE SCALE GENOMIC DNA]</scope>
    <source>
        <strain evidence="2">ATCC 27775 / DSM 1100 / LMG 10767 / O</strain>
    </source>
</reference>
<name>F4L2F6_HALH1</name>
<sequence>MKRLRSIIYGFTFMLCSSCFNNVDKQLDTWNQRLCCPLKDIMVKTIKYKNTDGITVSFCQQLKTELFLSLIKKNQEGAYEEIFSLRSQGMSNLTKIQFGKNLPNGFLGEYLSTISLTNGDYRLHLATHSSCGEILFSLEKEGIKDIKYSCIFKCE</sequence>
<proteinExistence type="predicted"/>
<accession>F4L2F6</accession>
<organism evidence="1 2">
    <name type="scientific">Haliscomenobacter hydrossis (strain ATCC 27775 / DSM 1100 / LMG 10767 / O)</name>
    <dbReference type="NCBI Taxonomy" id="760192"/>
    <lineage>
        <taxon>Bacteria</taxon>
        <taxon>Pseudomonadati</taxon>
        <taxon>Bacteroidota</taxon>
        <taxon>Saprospiria</taxon>
        <taxon>Saprospirales</taxon>
        <taxon>Haliscomenobacteraceae</taxon>
        <taxon>Haliscomenobacter</taxon>
    </lineage>
</organism>
<dbReference type="EMBL" id="CP002691">
    <property type="protein sequence ID" value="AEE52909.1"/>
    <property type="molecule type" value="Genomic_DNA"/>
</dbReference>
<dbReference type="HOGENOM" id="CLU_1693046_0_0_10"/>
<dbReference type="KEGG" id="hhy:Halhy_5083"/>
<evidence type="ECO:0000313" key="2">
    <source>
        <dbReference type="Proteomes" id="UP000008461"/>
    </source>
</evidence>
<dbReference type="Proteomes" id="UP000008461">
    <property type="component" value="Chromosome"/>
</dbReference>
<dbReference type="RefSeq" id="WP_013767444.1">
    <property type="nucleotide sequence ID" value="NC_015510.1"/>
</dbReference>
<dbReference type="STRING" id="760192.Halhy_5083"/>
<protein>
    <submittedName>
        <fullName evidence="1">Uncharacterized protein</fullName>
    </submittedName>
</protein>
<keyword evidence="2" id="KW-1185">Reference proteome</keyword>
<reference key="2">
    <citation type="submission" date="2011-04" db="EMBL/GenBank/DDBJ databases">
        <title>Complete sequence of chromosome of Haliscomenobacter hydrossis DSM 1100.</title>
        <authorList>
            <consortium name="US DOE Joint Genome Institute (JGI-PGF)"/>
            <person name="Lucas S."/>
            <person name="Han J."/>
            <person name="Lapidus A."/>
            <person name="Bruce D."/>
            <person name="Goodwin L."/>
            <person name="Pitluck S."/>
            <person name="Peters L."/>
            <person name="Kyrpides N."/>
            <person name="Mavromatis K."/>
            <person name="Ivanova N."/>
            <person name="Ovchinnikova G."/>
            <person name="Pagani I."/>
            <person name="Daligault H."/>
            <person name="Detter J.C."/>
            <person name="Han C."/>
            <person name="Land M."/>
            <person name="Hauser L."/>
            <person name="Markowitz V."/>
            <person name="Cheng J.-F."/>
            <person name="Hugenholtz P."/>
            <person name="Woyke T."/>
            <person name="Wu D."/>
            <person name="Verbarg S."/>
            <person name="Frueling A."/>
            <person name="Brambilla E."/>
            <person name="Klenk H.-P."/>
            <person name="Eisen J.A."/>
        </authorList>
    </citation>
    <scope>NUCLEOTIDE SEQUENCE</scope>
    <source>
        <strain>DSM 1100</strain>
    </source>
</reference>
<dbReference type="AlphaFoldDB" id="F4L2F6"/>